<dbReference type="PANTHER" id="PTHR30222">
    <property type="entry name" value="SPERMIDINE/PUTRESCINE-BINDING PERIPLASMIC PROTEIN"/>
    <property type="match status" value="1"/>
</dbReference>
<evidence type="ECO:0000256" key="1">
    <source>
        <dbReference type="ARBA" id="ARBA00004418"/>
    </source>
</evidence>
<comment type="subcellular location">
    <subcellularLocation>
        <location evidence="1">Periplasm</location>
    </subcellularLocation>
</comment>
<keyword evidence="4" id="KW-0574">Periplasm</keyword>
<dbReference type="PROSITE" id="PS51257">
    <property type="entry name" value="PROKAR_LIPOPROTEIN"/>
    <property type="match status" value="1"/>
</dbReference>
<keyword evidence="2" id="KW-0813">Transport</keyword>
<evidence type="ECO:0000256" key="3">
    <source>
        <dbReference type="ARBA" id="ARBA00022729"/>
    </source>
</evidence>
<dbReference type="GO" id="GO:0019808">
    <property type="term" value="F:polyamine binding"/>
    <property type="evidence" value="ECO:0007669"/>
    <property type="project" value="InterPro"/>
</dbReference>
<name>A0A6J5ZFP1_9ZZZZ</name>
<dbReference type="PIRSF" id="PIRSF019574">
    <property type="entry name" value="Periplasmic_polyamine_BP"/>
    <property type="match status" value="1"/>
</dbReference>
<dbReference type="PRINTS" id="PR00909">
    <property type="entry name" value="SPERMDNBNDNG"/>
</dbReference>
<accession>A0A6J5ZFP1</accession>
<reference evidence="5" key="1">
    <citation type="submission" date="2020-05" db="EMBL/GenBank/DDBJ databases">
        <authorList>
            <person name="Chiriac C."/>
            <person name="Salcher M."/>
            <person name="Ghai R."/>
            <person name="Kavagutti S V."/>
        </authorList>
    </citation>
    <scope>NUCLEOTIDE SEQUENCE</scope>
</reference>
<evidence type="ECO:0000256" key="4">
    <source>
        <dbReference type="ARBA" id="ARBA00022764"/>
    </source>
</evidence>
<dbReference type="SUPFAM" id="SSF53850">
    <property type="entry name" value="Periplasmic binding protein-like II"/>
    <property type="match status" value="1"/>
</dbReference>
<dbReference type="AlphaFoldDB" id="A0A6J5ZFP1"/>
<dbReference type="Pfam" id="PF13416">
    <property type="entry name" value="SBP_bac_8"/>
    <property type="match status" value="1"/>
</dbReference>
<proteinExistence type="predicted"/>
<dbReference type="InterPro" id="IPR001188">
    <property type="entry name" value="Sperm_putr-bd"/>
</dbReference>
<evidence type="ECO:0000313" key="5">
    <source>
        <dbReference type="EMBL" id="CAB4339817.1"/>
    </source>
</evidence>
<dbReference type="Gene3D" id="3.40.190.10">
    <property type="entry name" value="Periplasmic binding protein-like II"/>
    <property type="match status" value="2"/>
</dbReference>
<organism evidence="5">
    <name type="scientific">freshwater metagenome</name>
    <dbReference type="NCBI Taxonomy" id="449393"/>
    <lineage>
        <taxon>unclassified sequences</taxon>
        <taxon>metagenomes</taxon>
        <taxon>ecological metagenomes</taxon>
    </lineage>
</organism>
<keyword evidence="3" id="KW-0732">Signal</keyword>
<dbReference type="InterPro" id="IPR006059">
    <property type="entry name" value="SBP"/>
</dbReference>
<dbReference type="GO" id="GO:0015846">
    <property type="term" value="P:polyamine transport"/>
    <property type="evidence" value="ECO:0007669"/>
    <property type="project" value="InterPro"/>
</dbReference>
<gene>
    <name evidence="5" type="ORF">UFOPK3770_00863</name>
</gene>
<dbReference type="GO" id="GO:0042597">
    <property type="term" value="C:periplasmic space"/>
    <property type="evidence" value="ECO:0007669"/>
    <property type="project" value="UniProtKB-SubCell"/>
</dbReference>
<dbReference type="PANTHER" id="PTHR30222:SF12">
    <property type="entry name" value="NORSPERMIDINE SENSOR"/>
    <property type="match status" value="1"/>
</dbReference>
<sequence>MKIRSVLVVACVLLTGCATNSADTSSSKLFVYNWTDYLDQSELTRFTQETGINVVLDVYDSNETLLAKLQAGGNGYDVIFPSDYMVPQLQSLGLLKELNTSELSNAKNIKPEFFDVPWDRERKYTAPYMYGSTGIACNPIDPECLQIRSWRDYFTTTSTGVSSIKDQNDVVSAALRAVGVTAENLCTTDKEPYQKALELLQNFHPKVIDSDGSTERMLNGNTTIQQTWNGEVFRMRPDIPDLIYIYPTEGLNLWADNIAIPEGANHVDNAKIFINWLLDPKNVAAQSNYTGYDNAIIGAYEFMDPKVKDDPAIVPPAEFASLLSPTPRCGPDALELYTQVFTTWTTNQ</sequence>
<dbReference type="EMBL" id="CAESAJ010000089">
    <property type="protein sequence ID" value="CAB4339817.1"/>
    <property type="molecule type" value="Genomic_DNA"/>
</dbReference>
<protein>
    <submittedName>
        <fullName evidence="5">Unannotated protein</fullName>
    </submittedName>
</protein>
<evidence type="ECO:0000256" key="2">
    <source>
        <dbReference type="ARBA" id="ARBA00022448"/>
    </source>
</evidence>